<evidence type="ECO:0000313" key="2">
    <source>
        <dbReference type="Proteomes" id="UP000730739"/>
    </source>
</evidence>
<dbReference type="PIRSF" id="PIRSF029730">
    <property type="entry name" value="UCP029730"/>
    <property type="match status" value="1"/>
</dbReference>
<dbReference type="Pfam" id="PF05013">
    <property type="entry name" value="FGase"/>
    <property type="match status" value="1"/>
</dbReference>
<dbReference type="RefSeq" id="WP_028002921.1">
    <property type="nucleotide sequence ID" value="NZ_JAGILA010000003.1"/>
</dbReference>
<reference evidence="1 2" key="1">
    <citation type="submission" date="2021-03" db="EMBL/GenBank/DDBJ databases">
        <title>Genomic Encyclopedia of Type Strains, Phase IV (KMG-IV): sequencing the most valuable type-strain genomes for metagenomic binning, comparative biology and taxonomic classification.</title>
        <authorList>
            <person name="Goeker M."/>
        </authorList>
    </citation>
    <scope>NUCLEOTIDE SEQUENCE [LARGE SCALE GENOMIC DNA]</scope>
    <source>
        <strain evidence="1 2">DSM 13372</strain>
    </source>
</reference>
<protein>
    <submittedName>
        <fullName evidence="1">N-formylglutamate amidohydrolase</fullName>
    </submittedName>
</protein>
<dbReference type="InterPro" id="IPR007709">
    <property type="entry name" value="N-FG_amidohydro"/>
</dbReference>
<dbReference type="Proteomes" id="UP000730739">
    <property type="component" value="Unassembled WGS sequence"/>
</dbReference>
<gene>
    <name evidence="1" type="ORF">J2Z31_003142</name>
</gene>
<dbReference type="InterPro" id="IPR011227">
    <property type="entry name" value="UCP029730"/>
</dbReference>
<keyword evidence="2" id="KW-1185">Reference proteome</keyword>
<dbReference type="SUPFAM" id="SSF53187">
    <property type="entry name" value="Zn-dependent exopeptidases"/>
    <property type="match status" value="1"/>
</dbReference>
<dbReference type="Gene3D" id="3.40.630.40">
    <property type="entry name" value="Zn-dependent exopeptidases"/>
    <property type="match status" value="1"/>
</dbReference>
<dbReference type="EMBL" id="JAGILA010000003">
    <property type="protein sequence ID" value="MBP2236628.1"/>
    <property type="molecule type" value="Genomic_DNA"/>
</dbReference>
<accession>A0ABS4R160</accession>
<sequence length="253" mass="28086">MGVEPFLADRTPVSVRNEDGNSQIVLICEHASNYVPPHLDGLGLPPEKLTEHIAWDPGALGVAEKLSDLLDAPLVYANVSRLVLDINREPDHPGSIIKLSETTEIPGNAALSDVERSTRCAEVYEPFHAAVDRIIDGRNQRSPWLISIHSYTPVYKGAKRPWHVGILHNDDTRLSQQLLSALRQDPDLVVGDNEPYAPTDGVYHTIERHTAPFGFAGAMIEIRNDLISDKEGETGWADRFHRILKGMLTPKKQ</sequence>
<proteinExistence type="predicted"/>
<name>A0ABS4R160_9HYPH</name>
<comment type="caution">
    <text evidence="1">The sequence shown here is derived from an EMBL/GenBank/DDBJ whole genome shotgun (WGS) entry which is preliminary data.</text>
</comment>
<evidence type="ECO:0000313" key="1">
    <source>
        <dbReference type="EMBL" id="MBP2236628.1"/>
    </source>
</evidence>
<organism evidence="1 2">
    <name type="scientific">Sinorhizobium kostiense</name>
    <dbReference type="NCBI Taxonomy" id="76747"/>
    <lineage>
        <taxon>Bacteria</taxon>
        <taxon>Pseudomonadati</taxon>
        <taxon>Pseudomonadota</taxon>
        <taxon>Alphaproteobacteria</taxon>
        <taxon>Hyphomicrobiales</taxon>
        <taxon>Rhizobiaceae</taxon>
        <taxon>Sinorhizobium/Ensifer group</taxon>
        <taxon>Sinorhizobium</taxon>
    </lineage>
</organism>